<dbReference type="RefSeq" id="WP_269034392.1">
    <property type="nucleotide sequence ID" value="NZ_CP114040.1"/>
</dbReference>
<feature type="compositionally biased region" description="Pro residues" evidence="2">
    <location>
        <begin position="352"/>
        <end position="362"/>
    </location>
</feature>
<dbReference type="InterPro" id="IPR001314">
    <property type="entry name" value="Peptidase_S1A"/>
</dbReference>
<keyword evidence="1" id="KW-1015">Disulfide bond</keyword>
<accession>A0ABY7GYJ5</accession>
<name>A0ABY7GYJ5_9BACT</name>
<dbReference type="Pfam" id="PF00089">
    <property type="entry name" value="Trypsin"/>
    <property type="match status" value="1"/>
</dbReference>
<dbReference type="SUPFAM" id="SSF50494">
    <property type="entry name" value="Trypsin-like serine proteases"/>
    <property type="match status" value="1"/>
</dbReference>
<evidence type="ECO:0000256" key="3">
    <source>
        <dbReference type="SAM" id="SignalP"/>
    </source>
</evidence>
<feature type="chain" id="PRO_5046447807" evidence="3">
    <location>
        <begin position="26"/>
        <end position="467"/>
    </location>
</feature>
<evidence type="ECO:0000259" key="4">
    <source>
        <dbReference type="PROSITE" id="PS50240"/>
    </source>
</evidence>
<dbReference type="PROSITE" id="PS50240">
    <property type="entry name" value="TRYPSIN_DOM"/>
    <property type="match status" value="1"/>
</dbReference>
<evidence type="ECO:0000256" key="2">
    <source>
        <dbReference type="SAM" id="MobiDB-lite"/>
    </source>
</evidence>
<feature type="domain" description="Peptidase S1" evidence="4">
    <location>
        <begin position="94"/>
        <end position="293"/>
    </location>
</feature>
<dbReference type="InterPro" id="IPR043504">
    <property type="entry name" value="Peptidase_S1_PA_chymotrypsin"/>
</dbReference>
<reference evidence="5" key="1">
    <citation type="submission" date="2022-11" db="EMBL/GenBank/DDBJ databases">
        <title>Minimal conservation of predation-associated metabolite biosynthetic gene clusters underscores biosynthetic potential of Myxococcota including descriptions for ten novel species: Archangium lansinium sp. nov., Myxococcus landrumus sp. nov., Nannocystis bai.</title>
        <authorList>
            <person name="Ahearne A."/>
            <person name="Stevens C."/>
            <person name="Dowd S."/>
        </authorList>
    </citation>
    <scope>NUCLEOTIDE SEQUENCE</scope>
    <source>
        <strain evidence="5">Fl3</strain>
    </source>
</reference>
<proteinExistence type="predicted"/>
<feature type="signal peptide" evidence="3">
    <location>
        <begin position="1"/>
        <end position="25"/>
    </location>
</feature>
<evidence type="ECO:0000313" key="6">
    <source>
        <dbReference type="Proteomes" id="UP001164459"/>
    </source>
</evidence>
<protein>
    <submittedName>
        <fullName evidence="5">S1 family peptidase</fullName>
    </submittedName>
</protein>
<keyword evidence="3" id="KW-0732">Signal</keyword>
<evidence type="ECO:0000313" key="5">
    <source>
        <dbReference type="EMBL" id="WAS92040.1"/>
    </source>
</evidence>
<dbReference type="InterPro" id="IPR009003">
    <property type="entry name" value="Peptidase_S1_PA"/>
</dbReference>
<dbReference type="PANTHER" id="PTHR24256">
    <property type="entry name" value="TRYPTASE-RELATED"/>
    <property type="match status" value="1"/>
</dbReference>
<dbReference type="Gene3D" id="2.40.10.10">
    <property type="entry name" value="Trypsin-like serine proteases"/>
    <property type="match status" value="1"/>
</dbReference>
<dbReference type="InterPro" id="IPR001254">
    <property type="entry name" value="Trypsin_dom"/>
</dbReference>
<evidence type="ECO:0000256" key="1">
    <source>
        <dbReference type="ARBA" id="ARBA00023157"/>
    </source>
</evidence>
<dbReference type="SMART" id="SM00020">
    <property type="entry name" value="Tryp_SPc"/>
    <property type="match status" value="1"/>
</dbReference>
<dbReference type="Proteomes" id="UP001164459">
    <property type="component" value="Chromosome"/>
</dbReference>
<dbReference type="InterPro" id="IPR051487">
    <property type="entry name" value="Ser/Thr_Proteases_Immune/Dev"/>
</dbReference>
<organism evidence="5 6">
    <name type="scientific">Nannocystis punicea</name>
    <dbReference type="NCBI Taxonomy" id="2995304"/>
    <lineage>
        <taxon>Bacteria</taxon>
        <taxon>Pseudomonadati</taxon>
        <taxon>Myxococcota</taxon>
        <taxon>Polyangia</taxon>
        <taxon>Nannocystales</taxon>
        <taxon>Nannocystaceae</taxon>
        <taxon>Nannocystis</taxon>
    </lineage>
</organism>
<dbReference type="PRINTS" id="PR00722">
    <property type="entry name" value="CHYMOTRYPSIN"/>
</dbReference>
<keyword evidence="6" id="KW-1185">Reference proteome</keyword>
<feature type="region of interest" description="Disordered" evidence="2">
    <location>
        <begin position="345"/>
        <end position="365"/>
    </location>
</feature>
<dbReference type="EMBL" id="CP114040">
    <property type="protein sequence ID" value="WAS92040.1"/>
    <property type="molecule type" value="Genomic_DNA"/>
</dbReference>
<dbReference type="Gene3D" id="2.60.120.380">
    <property type="match status" value="1"/>
</dbReference>
<feature type="region of interest" description="Disordered" evidence="2">
    <location>
        <begin position="66"/>
        <end position="86"/>
    </location>
</feature>
<sequence length="467" mass="48267">MTHQSLQGKIVLFTPLSLLALVAGACDPDIETDAELDAVDVASAKADITDAGQPTIISHEDLFAGVADPPPAPPRDDEASDEFTAAEEDEGDAIYGGTTVPACGWASTVELGGACSGTLVHPQVVIYAAHCGASYSKIYLGENYAAPAKTVTPQWCKVYPGGQPGSGNDFAVCKLSTPVNDVPIVPILMGCETSNLQPGKQVTLVGFGNADNGPYGIKRQVTTTINGFDGDEISIGGNGKDTCQGDSGGPAFIKLADGTWRVFGITSYGGACGTGGMYSMMHKGMAWFEQQTALDITPCHNADGTWNPGAGCYNFQTNPGSVNDTWTGGCNAGAPSGAYSQTCGAPYQGGGNPPPTDPPPNNAPCTGCTEYGGTLSGAGDADQHPNGSYYQSVGSGAHEGYLVGPAGTDFDLYLYKWNGSAWATVAKAETASTNETVKYNGTAGYYAWLVQSYSGSGTYKFYVKKPN</sequence>
<gene>
    <name evidence="5" type="ORF">O0S08_38145</name>
</gene>